<proteinExistence type="predicted"/>
<keyword evidence="7" id="KW-1185">Reference proteome</keyword>
<dbReference type="PANTHER" id="PTHR47245">
    <property type="entry name" value="PEPTIDYLPROLYL ISOMERASE"/>
    <property type="match status" value="1"/>
</dbReference>
<evidence type="ECO:0000313" key="7">
    <source>
        <dbReference type="Proteomes" id="UP000245202"/>
    </source>
</evidence>
<keyword evidence="3" id="KW-0732">Signal</keyword>
<sequence length="347" mass="40082">MTKRWILPVIVVLGAVSIWGILSFNKPPELNNSEDQQTVATVNGEPISVDEFMLLLNNNYVARTFNYFANTHGVNDFKHFWTSTYGGEKPIEYAKQLTLKEFIRIKSEQSLMKQYGVASDISYKSLLNDREAENKRRQQAVDNNQVIYGPQTYSEYQYFTHVFTNNVLALKKSLGQTKFAIDDNMLKDAYERLKEEYFIESYQIKVEKMSITKSQNAVAVMRGVQEELQNGESMGNLQDTRTDLIVETQTFDGLTAKTDYELNPQLLEEAQKLEVGEISGIIDENNALTLIRCVENKERGYQPFQLVKEQVKFILLDKKYEELVQREMEHADVKINESVFNQLSVEQ</sequence>
<evidence type="ECO:0000256" key="3">
    <source>
        <dbReference type="ARBA" id="ARBA00022729"/>
    </source>
</evidence>
<reference evidence="6 7" key="1">
    <citation type="submission" date="2017-08" db="EMBL/GenBank/DDBJ databases">
        <title>Substantial Increase in Enzyme Production by Combined Drug-Resistance Mutations in Paenibacillus agaridevorans.</title>
        <authorList>
            <person name="Tanaka Y."/>
            <person name="Funane K."/>
            <person name="Hosaka T."/>
            <person name="Shiwa Y."/>
            <person name="Fujita N."/>
            <person name="Miyazaki T."/>
            <person name="Yoshikawa H."/>
            <person name="Murakami K."/>
            <person name="Kasahara K."/>
            <person name="Inaoka T."/>
            <person name="Hiraga Y."/>
            <person name="Ochi K."/>
        </authorList>
    </citation>
    <scope>NUCLEOTIDE SEQUENCE [LARGE SCALE GENOMIC DNA]</scope>
    <source>
        <strain evidence="6 7">T-3040</strain>
    </source>
</reference>
<gene>
    <name evidence="6" type="ORF">PAT3040_03843</name>
</gene>
<keyword evidence="5 6" id="KW-0413">Isomerase</keyword>
<dbReference type="InterPro" id="IPR050245">
    <property type="entry name" value="PrsA_foldase"/>
</dbReference>
<dbReference type="EC" id="5.2.1.8" evidence="2"/>
<dbReference type="InterPro" id="IPR046357">
    <property type="entry name" value="PPIase_dom_sf"/>
</dbReference>
<accession>A0A2R5EZF6</accession>
<evidence type="ECO:0000256" key="5">
    <source>
        <dbReference type="ARBA" id="ARBA00023235"/>
    </source>
</evidence>
<dbReference type="PANTHER" id="PTHR47245:SF1">
    <property type="entry name" value="FOLDASE PROTEIN PRSA"/>
    <property type="match status" value="1"/>
</dbReference>
<dbReference type="Gene3D" id="3.10.50.40">
    <property type="match status" value="1"/>
</dbReference>
<evidence type="ECO:0000256" key="2">
    <source>
        <dbReference type="ARBA" id="ARBA00013194"/>
    </source>
</evidence>
<evidence type="ECO:0000256" key="4">
    <source>
        <dbReference type="ARBA" id="ARBA00023110"/>
    </source>
</evidence>
<dbReference type="RefSeq" id="WP_181376722.1">
    <property type="nucleotide sequence ID" value="NZ_BDQX01000197.1"/>
</dbReference>
<dbReference type="GO" id="GO:0003755">
    <property type="term" value="F:peptidyl-prolyl cis-trans isomerase activity"/>
    <property type="evidence" value="ECO:0007669"/>
    <property type="project" value="UniProtKB-KW"/>
</dbReference>
<organism evidence="6 7">
    <name type="scientific">Paenibacillus agaridevorans</name>
    <dbReference type="NCBI Taxonomy" id="171404"/>
    <lineage>
        <taxon>Bacteria</taxon>
        <taxon>Bacillati</taxon>
        <taxon>Bacillota</taxon>
        <taxon>Bacilli</taxon>
        <taxon>Bacillales</taxon>
        <taxon>Paenibacillaceae</taxon>
        <taxon>Paenibacillus</taxon>
    </lineage>
</organism>
<dbReference type="Proteomes" id="UP000245202">
    <property type="component" value="Unassembled WGS sequence"/>
</dbReference>
<dbReference type="EMBL" id="BDQX01000197">
    <property type="protein sequence ID" value="GBG09203.1"/>
    <property type="molecule type" value="Genomic_DNA"/>
</dbReference>
<comment type="catalytic activity">
    <reaction evidence="1">
        <text>[protein]-peptidylproline (omega=180) = [protein]-peptidylproline (omega=0)</text>
        <dbReference type="Rhea" id="RHEA:16237"/>
        <dbReference type="Rhea" id="RHEA-COMP:10747"/>
        <dbReference type="Rhea" id="RHEA-COMP:10748"/>
        <dbReference type="ChEBI" id="CHEBI:83833"/>
        <dbReference type="ChEBI" id="CHEBI:83834"/>
        <dbReference type="EC" id="5.2.1.8"/>
    </reaction>
</comment>
<dbReference type="AlphaFoldDB" id="A0A2R5EZF6"/>
<protein>
    <recommendedName>
        <fullName evidence="2">peptidylprolyl isomerase</fullName>
        <ecNumber evidence="2">5.2.1.8</ecNumber>
    </recommendedName>
</protein>
<name>A0A2R5EZF6_9BACL</name>
<evidence type="ECO:0000256" key="1">
    <source>
        <dbReference type="ARBA" id="ARBA00000971"/>
    </source>
</evidence>
<evidence type="ECO:0000313" key="6">
    <source>
        <dbReference type="EMBL" id="GBG09203.1"/>
    </source>
</evidence>
<keyword evidence="4" id="KW-0697">Rotamase</keyword>
<comment type="caution">
    <text evidence="6">The sequence shown here is derived from an EMBL/GenBank/DDBJ whole genome shotgun (WGS) entry which is preliminary data.</text>
</comment>